<sequence length="482" mass="50664">METTADLPVHPADLLVHDAELLATVDDERREIAGGWVAVTGGVVSGVGGPGDPRPDAVRTVDARGCLVTPGLVNTHHHLYQNLTRAFAPALSGGLFDWLVTLYPLWARLDEEAAYVSAYVGLTELALAGCTTSTDHLYVHPRGAGDLIGAEVRAAQDLGMRSHFTRGSMSLSVKDGGLPPDGVVQDDDEILAESQRLVEAHHDRSPTALTRLALAPCSPFSVSTSLMERTAELAGRLDVRLHTHLAETQDEDAFCLERFGRRPVDYLADVGWMSDRVWLAHVVWPSPSEVTRLGAAGVGAAHCPSSNMILGSGLSPVAELRAAGAPVGLGVDGSASADAASLWLEARTAMLQGKLRHGAGSFGARDALEVATRGGAACLGRTGEIGQLSVGACGDLAVWPLTGPAFAGALSDPVEAWLRCGPVAARHTVVGGRFVVEDGVPVHPGLDEQLAVHRRVSERVQLTDPAAPHRSRARGGPLQRGR</sequence>
<dbReference type="EMBL" id="QGTX01000001">
    <property type="protein sequence ID" value="PWW21982.1"/>
    <property type="molecule type" value="Genomic_DNA"/>
</dbReference>
<dbReference type="InterPro" id="IPR050287">
    <property type="entry name" value="MTA/SAH_deaminase"/>
</dbReference>
<dbReference type="Gene3D" id="3.20.20.140">
    <property type="entry name" value="Metal-dependent hydrolases"/>
    <property type="match status" value="1"/>
</dbReference>
<organism evidence="4 5">
    <name type="scientific">Geodermatophilus normandii</name>
    <dbReference type="NCBI Taxonomy" id="1137989"/>
    <lineage>
        <taxon>Bacteria</taxon>
        <taxon>Bacillati</taxon>
        <taxon>Actinomycetota</taxon>
        <taxon>Actinomycetes</taxon>
        <taxon>Geodermatophilales</taxon>
        <taxon>Geodermatophilaceae</taxon>
        <taxon>Geodermatophilus</taxon>
    </lineage>
</organism>
<dbReference type="GO" id="GO:0016810">
    <property type="term" value="F:hydrolase activity, acting on carbon-nitrogen (but not peptide) bonds"/>
    <property type="evidence" value="ECO:0007669"/>
    <property type="project" value="InterPro"/>
</dbReference>
<evidence type="ECO:0000259" key="3">
    <source>
        <dbReference type="Pfam" id="PF01979"/>
    </source>
</evidence>
<keyword evidence="1 4" id="KW-0378">Hydrolase</keyword>
<evidence type="ECO:0000256" key="1">
    <source>
        <dbReference type="ARBA" id="ARBA00022801"/>
    </source>
</evidence>
<dbReference type="CDD" id="cd01298">
    <property type="entry name" value="ATZ_TRZ_like"/>
    <property type="match status" value="1"/>
</dbReference>
<reference evidence="5" key="1">
    <citation type="submission" date="2018-05" db="EMBL/GenBank/DDBJ databases">
        <authorList>
            <person name="Klenk H.-P."/>
            <person name="Huntemann M."/>
            <person name="Clum A."/>
            <person name="Pillay M."/>
            <person name="Palaniappan K."/>
            <person name="Varghese N."/>
            <person name="Mikhailova N."/>
            <person name="Stamatis D."/>
            <person name="Reddy T."/>
            <person name="Daum C."/>
            <person name="Shapiro N."/>
            <person name="Ivanova N."/>
            <person name="Kyrpides N."/>
            <person name="Woyke T."/>
        </authorList>
    </citation>
    <scope>NUCLEOTIDE SEQUENCE [LARGE SCALE GENOMIC DNA]</scope>
    <source>
        <strain evidence="5">DSM 45417</strain>
    </source>
</reference>
<dbReference type="NCBIfam" id="NF006055">
    <property type="entry name" value="PRK08203.1"/>
    <property type="match status" value="1"/>
</dbReference>
<dbReference type="Pfam" id="PF01979">
    <property type="entry name" value="Amidohydro_1"/>
    <property type="match status" value="1"/>
</dbReference>
<name>A0A317QFB3_9ACTN</name>
<evidence type="ECO:0000313" key="5">
    <source>
        <dbReference type="Proteomes" id="UP000246661"/>
    </source>
</evidence>
<dbReference type="PANTHER" id="PTHR43794:SF11">
    <property type="entry name" value="AMIDOHYDROLASE-RELATED DOMAIN-CONTAINING PROTEIN"/>
    <property type="match status" value="1"/>
</dbReference>
<dbReference type="InterPro" id="IPR006680">
    <property type="entry name" value="Amidohydro-rel"/>
</dbReference>
<feature type="domain" description="Amidohydrolase-related" evidence="3">
    <location>
        <begin position="67"/>
        <end position="403"/>
    </location>
</feature>
<dbReference type="PANTHER" id="PTHR43794">
    <property type="entry name" value="AMINOHYDROLASE SSNA-RELATED"/>
    <property type="match status" value="1"/>
</dbReference>
<dbReference type="InterPro" id="IPR032466">
    <property type="entry name" value="Metal_Hydrolase"/>
</dbReference>
<dbReference type="RefSeq" id="WP_245899764.1">
    <property type="nucleotide sequence ID" value="NZ_QGTX01000001.1"/>
</dbReference>
<protein>
    <submittedName>
        <fullName evidence="4">Cytosine/adenosine deaminase-related metal-dependent hydrolase</fullName>
    </submittedName>
</protein>
<gene>
    <name evidence="4" type="ORF">JD79_01124</name>
</gene>
<accession>A0A317QFB3</accession>
<proteinExistence type="predicted"/>
<dbReference type="SUPFAM" id="SSF51338">
    <property type="entry name" value="Composite domain of metallo-dependent hydrolases"/>
    <property type="match status" value="1"/>
</dbReference>
<feature type="region of interest" description="Disordered" evidence="2">
    <location>
        <begin position="460"/>
        <end position="482"/>
    </location>
</feature>
<keyword evidence="5" id="KW-1185">Reference proteome</keyword>
<dbReference type="Gene3D" id="2.30.40.10">
    <property type="entry name" value="Urease, subunit C, domain 1"/>
    <property type="match status" value="1"/>
</dbReference>
<dbReference type="InterPro" id="IPR011059">
    <property type="entry name" value="Metal-dep_hydrolase_composite"/>
</dbReference>
<comment type="caution">
    <text evidence="4">The sequence shown here is derived from an EMBL/GenBank/DDBJ whole genome shotgun (WGS) entry which is preliminary data.</text>
</comment>
<dbReference type="SUPFAM" id="SSF51556">
    <property type="entry name" value="Metallo-dependent hydrolases"/>
    <property type="match status" value="1"/>
</dbReference>
<evidence type="ECO:0000313" key="4">
    <source>
        <dbReference type="EMBL" id="PWW21982.1"/>
    </source>
</evidence>
<dbReference type="AlphaFoldDB" id="A0A317QFB3"/>
<dbReference type="Proteomes" id="UP000246661">
    <property type="component" value="Unassembled WGS sequence"/>
</dbReference>
<evidence type="ECO:0000256" key="2">
    <source>
        <dbReference type="SAM" id="MobiDB-lite"/>
    </source>
</evidence>